<keyword evidence="2" id="KW-1185">Reference proteome</keyword>
<dbReference type="Proteomes" id="UP000191554">
    <property type="component" value="Unassembled WGS sequence"/>
</dbReference>
<name>A0A1V4SR23_RUMHU</name>
<proteinExistence type="predicted"/>
<reference evidence="1 2" key="1">
    <citation type="submission" date="2017-03" db="EMBL/GenBank/DDBJ databases">
        <title>Genome sequence of Clostridium hungatei DSM 14427.</title>
        <authorList>
            <person name="Poehlein A."/>
            <person name="Daniel R."/>
        </authorList>
    </citation>
    <scope>NUCLEOTIDE SEQUENCE [LARGE SCALE GENOMIC DNA]</scope>
    <source>
        <strain evidence="1 2">DSM 14427</strain>
    </source>
</reference>
<sequence length="115" mass="13227">MVMLKEGKYCEILNEDALALALLKVYGNKSHNLKIIATDFKTGEFKCVELHSDGEVKSLYQFLKKHFEGEDGERFSHKDYLEFVAAMKSENCTENEIPSEVQWRKELEAEFGDGD</sequence>
<evidence type="ECO:0000313" key="2">
    <source>
        <dbReference type="Proteomes" id="UP000191554"/>
    </source>
</evidence>
<protein>
    <submittedName>
        <fullName evidence="1">Uncharacterized protein</fullName>
    </submittedName>
</protein>
<accession>A0A1V4SR23</accession>
<organism evidence="1 2">
    <name type="scientific">Ruminiclostridium hungatei</name>
    <name type="common">Clostridium hungatei</name>
    <dbReference type="NCBI Taxonomy" id="48256"/>
    <lineage>
        <taxon>Bacteria</taxon>
        <taxon>Bacillati</taxon>
        <taxon>Bacillota</taxon>
        <taxon>Clostridia</taxon>
        <taxon>Eubacteriales</taxon>
        <taxon>Oscillospiraceae</taxon>
        <taxon>Ruminiclostridium</taxon>
    </lineage>
</organism>
<dbReference type="STRING" id="48256.CLHUN_01650"/>
<comment type="caution">
    <text evidence="1">The sequence shown here is derived from an EMBL/GenBank/DDBJ whole genome shotgun (WGS) entry which is preliminary data.</text>
</comment>
<evidence type="ECO:0000313" key="1">
    <source>
        <dbReference type="EMBL" id="OPX46349.1"/>
    </source>
</evidence>
<dbReference type="EMBL" id="MZGX01000001">
    <property type="protein sequence ID" value="OPX46349.1"/>
    <property type="molecule type" value="Genomic_DNA"/>
</dbReference>
<gene>
    <name evidence="1" type="ORF">CLHUN_01650</name>
</gene>
<dbReference type="AlphaFoldDB" id="A0A1V4SR23"/>